<proteinExistence type="predicted"/>
<comment type="caution">
    <text evidence="1">The sequence shown here is derived from an EMBL/GenBank/DDBJ whole genome shotgun (WGS) entry which is preliminary data.</text>
</comment>
<organism evidence="1 2">
    <name type="scientific">Choristoneura fumiferana</name>
    <name type="common">Spruce budworm moth</name>
    <name type="synonym">Archips fumiferana</name>
    <dbReference type="NCBI Taxonomy" id="7141"/>
    <lineage>
        <taxon>Eukaryota</taxon>
        <taxon>Metazoa</taxon>
        <taxon>Ecdysozoa</taxon>
        <taxon>Arthropoda</taxon>
        <taxon>Hexapoda</taxon>
        <taxon>Insecta</taxon>
        <taxon>Pterygota</taxon>
        <taxon>Neoptera</taxon>
        <taxon>Endopterygota</taxon>
        <taxon>Lepidoptera</taxon>
        <taxon>Glossata</taxon>
        <taxon>Ditrysia</taxon>
        <taxon>Tortricoidea</taxon>
        <taxon>Tortricidae</taxon>
        <taxon>Tortricinae</taxon>
        <taxon>Choristoneura</taxon>
    </lineage>
</organism>
<name>A0ACC0JIM4_CHOFU</name>
<keyword evidence="2" id="KW-1185">Reference proteome</keyword>
<sequence length="852" mass="94226">MSVKSFNDECLDLDKSLSLKSGSEESLLCEDDEDSLSQQLLDALTPAALSQLRRAFRKARDGGKSLDIDRRVEEVMRAAAAQEGIEFAAPAQHAARCLDQQGFVAAVNRIFGSHKFSPHAHALFQRLDAWGCGRVWWSQLLDSLLAGAPARWTPLRESRVKTLPHCKRETIVKFVPIETRDSFCYAVVTKGGRVGLYDGHLKLLHSYEVPYTFKVFFDRTGVHKRVKNCWITDAVYMSEIQSLVLSASDRSLTLYDAATLAHVLSYCITGLPHIPTCLAYSPPSSRGPAELALGTARGDITFMRFLQRRVLLPAKGDHVNCYFWMELSSPLHKSYCTISTWRRVHARAVRRICYSGDVVFSCSHDSGVSVRARHAPGKLDDYVFKVQRGVSCFHVVPTLHLLATGSADGAVRLWDTTQSAPFAKLAAPGQVAVMDVKVIADMEIVMALCSNCWLHIWDLNEECLLQTIKIKFPFLGVLGKKPDFGAYCIHPGPALQKTVEDEQSPSTSRGSSVVRARSGLQRGGGGGDTSFSLGHRNAVLVSCWWCACAVWLSPPAAPVLPPKTAAARAAPPPGTCPTLYRTQVIAEYTCCRPALQKTVEDEQSPAHRAVQRRARAQRLAARGGGGDTSFSLGHRNAVLVSCWWCACAVWLSPPAAPRAPPQDCRSARRPTTWDLPDPVPDPEPAIPPQATPPRAPSPPRPPKPQAIPEDLEKLLENAGLNGILEKDFVLMKGLKHDLNLKLAEMDTNREAMLSAVAAGAPYLALRTYEVEPLAPVDEMTDAYARAMRLRVTHRAMERAMLGVSLRDRIRNTEIRRRTKVTDIPVKICKLKWQWVGHIARRTDNRWGKKVLE</sequence>
<reference evidence="1 2" key="1">
    <citation type="journal article" date="2022" name="Genome Biol. Evol.">
        <title>The Spruce Budworm Genome: Reconstructing the Evolutionary History of Antifreeze Proteins.</title>
        <authorList>
            <person name="Beliveau C."/>
            <person name="Gagne P."/>
            <person name="Picq S."/>
            <person name="Vernygora O."/>
            <person name="Keeling C.I."/>
            <person name="Pinkney K."/>
            <person name="Doucet D."/>
            <person name="Wen F."/>
            <person name="Johnston J.S."/>
            <person name="Maaroufi H."/>
            <person name="Boyle B."/>
            <person name="Laroche J."/>
            <person name="Dewar K."/>
            <person name="Juretic N."/>
            <person name="Blackburn G."/>
            <person name="Nisole A."/>
            <person name="Brunet B."/>
            <person name="Brandao M."/>
            <person name="Lumley L."/>
            <person name="Duan J."/>
            <person name="Quan G."/>
            <person name="Lucarotti C.J."/>
            <person name="Roe A.D."/>
            <person name="Sperling F.A.H."/>
            <person name="Levesque R.C."/>
            <person name="Cusson M."/>
        </authorList>
    </citation>
    <scope>NUCLEOTIDE SEQUENCE [LARGE SCALE GENOMIC DNA]</scope>
    <source>
        <strain evidence="1">Glfc:IPQL:Cfum</strain>
    </source>
</reference>
<dbReference type="Proteomes" id="UP001064048">
    <property type="component" value="Chromosome 22"/>
</dbReference>
<dbReference type="EMBL" id="CM046122">
    <property type="protein sequence ID" value="KAI8423901.1"/>
    <property type="molecule type" value="Genomic_DNA"/>
</dbReference>
<evidence type="ECO:0000313" key="2">
    <source>
        <dbReference type="Proteomes" id="UP001064048"/>
    </source>
</evidence>
<protein>
    <submittedName>
        <fullName evidence="1">Uncharacterized protein</fullName>
    </submittedName>
</protein>
<accession>A0ACC0JIM4</accession>
<gene>
    <name evidence="1" type="ORF">MSG28_012899</name>
</gene>
<evidence type="ECO:0000313" key="1">
    <source>
        <dbReference type="EMBL" id="KAI8423901.1"/>
    </source>
</evidence>